<protein>
    <submittedName>
        <fullName evidence="1">Uncharacterized protein</fullName>
    </submittedName>
</protein>
<sequence>MMVQWLRLCAPSGRGLGSIPGQGTRSHMLQLRVCMLQLMILCAATKNILCAA</sequence>
<name>A0A484GPL5_SOUCH</name>
<dbReference type="AlphaFoldDB" id="A0A484GPL5"/>
<organism evidence="1 2">
    <name type="scientific">Sousa chinensis</name>
    <name type="common">Indo-pacific humpbacked dolphin</name>
    <name type="synonym">Steno chinensis</name>
    <dbReference type="NCBI Taxonomy" id="103600"/>
    <lineage>
        <taxon>Eukaryota</taxon>
        <taxon>Metazoa</taxon>
        <taxon>Chordata</taxon>
        <taxon>Craniata</taxon>
        <taxon>Vertebrata</taxon>
        <taxon>Euteleostomi</taxon>
        <taxon>Mammalia</taxon>
        <taxon>Eutheria</taxon>
        <taxon>Laurasiatheria</taxon>
        <taxon>Artiodactyla</taxon>
        <taxon>Whippomorpha</taxon>
        <taxon>Cetacea</taxon>
        <taxon>Odontoceti</taxon>
        <taxon>Delphinidae</taxon>
        <taxon>Sousa</taxon>
    </lineage>
</organism>
<evidence type="ECO:0000313" key="2">
    <source>
        <dbReference type="Proteomes" id="UP000295264"/>
    </source>
</evidence>
<feature type="non-terminal residue" evidence="1">
    <location>
        <position position="52"/>
    </location>
</feature>
<comment type="caution">
    <text evidence="1">The sequence shown here is derived from an EMBL/GenBank/DDBJ whole genome shotgun (WGS) entry which is preliminary data.</text>
</comment>
<evidence type="ECO:0000313" key="1">
    <source>
        <dbReference type="EMBL" id="TEA37724.1"/>
    </source>
</evidence>
<dbReference type="EMBL" id="QWLN02005137">
    <property type="protein sequence ID" value="TEA37724.1"/>
    <property type="molecule type" value="Genomic_DNA"/>
</dbReference>
<keyword evidence="2" id="KW-1185">Reference proteome</keyword>
<gene>
    <name evidence="1" type="ORF">DBR06_SOUSAS9210046</name>
</gene>
<proteinExistence type="predicted"/>
<dbReference type="Proteomes" id="UP000295264">
    <property type="component" value="Unassembled WGS sequence"/>
</dbReference>
<reference evidence="1 2" key="1">
    <citation type="journal article" date="2018" name="Genomics">
        <title>Molecular footprints of inshore aquatic adaptation in Indo-Pacific humpback dolphin (Sousa chinensis).</title>
        <authorList>
            <person name="Ming Y."/>
            <person name="Jian J."/>
            <person name="Yu F."/>
            <person name="Yu X."/>
            <person name="Wang J."/>
            <person name="Liu W."/>
        </authorList>
    </citation>
    <scope>NUCLEOTIDE SEQUENCE [LARGE SCALE GENOMIC DNA]</scope>
    <source>
        <strain evidence="1">MY-2018</strain>
        <tissue evidence="1">Skin</tissue>
    </source>
</reference>
<accession>A0A484GPL5</accession>